<sequence length="186" mass="20635">MSDTRFSQALTLTPMARRGLLALAALALFFMFDRLSLHVQQKKMDLQLLRSQHSKLVQIANGEDPTRLLQEGQTLLNQAQSEILNEGTTGLNSAKLQLELVGLLDQCGIKNANLVLESEAPDVEGQIFEIEAGLRGQTDLLTLSDCMHELAEHSTRIHIRAFRWNSAQQVNMQLQALARNDGQSAS</sequence>
<evidence type="ECO:0000313" key="1">
    <source>
        <dbReference type="EMBL" id="GLQ23982.1"/>
    </source>
</evidence>
<protein>
    <submittedName>
        <fullName evidence="1">Uncharacterized protein</fullName>
    </submittedName>
</protein>
<organism evidence="1 2">
    <name type="scientific">Algimonas ampicilliniresistens</name>
    <dbReference type="NCBI Taxonomy" id="1298735"/>
    <lineage>
        <taxon>Bacteria</taxon>
        <taxon>Pseudomonadati</taxon>
        <taxon>Pseudomonadota</taxon>
        <taxon>Alphaproteobacteria</taxon>
        <taxon>Maricaulales</taxon>
        <taxon>Robiginitomaculaceae</taxon>
        <taxon>Algimonas</taxon>
    </lineage>
</organism>
<comment type="caution">
    <text evidence="1">The sequence shown here is derived from an EMBL/GenBank/DDBJ whole genome shotgun (WGS) entry which is preliminary data.</text>
</comment>
<gene>
    <name evidence="1" type="ORF">GCM10007853_18560</name>
</gene>
<proteinExistence type="predicted"/>
<dbReference type="EMBL" id="BSNK01000002">
    <property type="protein sequence ID" value="GLQ23982.1"/>
    <property type="molecule type" value="Genomic_DNA"/>
</dbReference>
<evidence type="ECO:0000313" key="2">
    <source>
        <dbReference type="Proteomes" id="UP001161391"/>
    </source>
</evidence>
<reference evidence="1" key="2">
    <citation type="submission" date="2023-01" db="EMBL/GenBank/DDBJ databases">
        <title>Draft genome sequence of Algimonas ampicilliniresistens strain NBRC 108219.</title>
        <authorList>
            <person name="Sun Q."/>
            <person name="Mori K."/>
        </authorList>
    </citation>
    <scope>NUCLEOTIDE SEQUENCE</scope>
    <source>
        <strain evidence="1">NBRC 108219</strain>
    </source>
</reference>
<dbReference type="RefSeq" id="WP_284389958.1">
    <property type="nucleotide sequence ID" value="NZ_BSNK01000002.1"/>
</dbReference>
<name>A0ABQ5VA98_9PROT</name>
<keyword evidence="2" id="KW-1185">Reference proteome</keyword>
<reference evidence="1" key="1">
    <citation type="journal article" date="2014" name="Int. J. Syst. Evol. Microbiol.">
        <title>Complete genome of a new Firmicutes species belonging to the dominant human colonic microbiota ('Ruminococcus bicirculans') reveals two chromosomes and a selective capacity to utilize plant glucans.</title>
        <authorList>
            <consortium name="NISC Comparative Sequencing Program"/>
            <person name="Wegmann U."/>
            <person name="Louis P."/>
            <person name="Goesmann A."/>
            <person name="Henrissat B."/>
            <person name="Duncan S.H."/>
            <person name="Flint H.J."/>
        </authorList>
    </citation>
    <scope>NUCLEOTIDE SEQUENCE</scope>
    <source>
        <strain evidence="1">NBRC 108219</strain>
    </source>
</reference>
<dbReference type="Proteomes" id="UP001161391">
    <property type="component" value="Unassembled WGS sequence"/>
</dbReference>
<accession>A0ABQ5VA98</accession>